<feature type="compositionally biased region" description="Low complexity" evidence="1">
    <location>
        <begin position="327"/>
        <end position="367"/>
    </location>
</feature>
<feature type="region of interest" description="Disordered" evidence="1">
    <location>
        <begin position="173"/>
        <end position="245"/>
    </location>
</feature>
<feature type="region of interest" description="Disordered" evidence="1">
    <location>
        <begin position="80"/>
        <end position="105"/>
    </location>
</feature>
<reference evidence="3 4" key="1">
    <citation type="submission" date="2020-11" db="EMBL/GenBank/DDBJ databases">
        <title>Kefir isolates.</title>
        <authorList>
            <person name="Marcisauskas S."/>
            <person name="Kim Y."/>
            <person name="Blasche S."/>
        </authorList>
    </citation>
    <scope>NUCLEOTIDE SEQUENCE [LARGE SCALE GENOMIC DNA]</scope>
    <source>
        <strain evidence="3 4">KR</strain>
    </source>
</reference>
<keyword evidence="2" id="KW-0812">Transmembrane</keyword>
<feature type="compositionally biased region" description="Polar residues" evidence="1">
    <location>
        <begin position="430"/>
        <end position="444"/>
    </location>
</feature>
<evidence type="ECO:0000256" key="1">
    <source>
        <dbReference type="SAM" id="MobiDB-lite"/>
    </source>
</evidence>
<dbReference type="AlphaFoldDB" id="A0A9P6VVZ6"/>
<feature type="region of interest" description="Disordered" evidence="1">
    <location>
        <begin position="122"/>
        <end position="151"/>
    </location>
</feature>
<feature type="compositionally biased region" description="Basic and acidic residues" evidence="1">
    <location>
        <begin position="184"/>
        <end position="195"/>
    </location>
</feature>
<keyword evidence="4" id="KW-1185">Reference proteome</keyword>
<feature type="compositionally biased region" description="Acidic residues" evidence="1">
    <location>
        <begin position="416"/>
        <end position="426"/>
    </location>
</feature>
<keyword evidence="2" id="KW-1133">Transmembrane helix</keyword>
<accession>A0A9P6VVZ6</accession>
<gene>
    <name evidence="3" type="ORF">C6P46_001046</name>
</gene>
<name>A0A9P6VVZ6_RHOMI</name>
<dbReference type="OrthoDB" id="10621067at2759"/>
<feature type="transmembrane region" description="Helical" evidence="2">
    <location>
        <begin position="6"/>
        <end position="33"/>
    </location>
</feature>
<organism evidence="3 4">
    <name type="scientific">Rhodotorula mucilaginosa</name>
    <name type="common">Yeast</name>
    <name type="synonym">Rhodotorula rubra</name>
    <dbReference type="NCBI Taxonomy" id="5537"/>
    <lineage>
        <taxon>Eukaryota</taxon>
        <taxon>Fungi</taxon>
        <taxon>Dikarya</taxon>
        <taxon>Basidiomycota</taxon>
        <taxon>Pucciniomycotina</taxon>
        <taxon>Microbotryomycetes</taxon>
        <taxon>Sporidiobolales</taxon>
        <taxon>Sporidiobolaceae</taxon>
        <taxon>Rhodotorula</taxon>
    </lineage>
</organism>
<protein>
    <submittedName>
        <fullName evidence="3">Uncharacterized protein</fullName>
    </submittedName>
</protein>
<sequence>MPLLYALPITLAVVGTIAVTLLVVEVIVPALLLQDPHQDRGRRGRQRRRRPVLVQASTRVQDQGEGIVSTRVAARSTEDYGYEIRKRRPAANRRQQQQQQHREVDQELHVLGEVTASEYELANDDSSLNLATNPSPSAPSRSPPPYPFSAIAIGGERTEDQRPLLLLFEEEGEEEELAAAAGGDGDKLDPSHLEQDGTMPVAASSVAAVHPDLSSGAAPEPVVDDGSAEPVVEAAATSSSSSKDLPVAFARGQIAPNSNAVSDSEAASSFSPVVQLVSLGPPPPAAAVRHRDHEQNSSTKSDTPDSVDWLHEADATAAADWTHRHPLASPLSSSTAALATSARSATPSSSDLDRVTSSSPSVTAASPIAPNTMVDRETGTETGFSSPEFLSMSRSTSQSGSVVSAGEEAARSEPGDGAEEEEEEDASSSWTRVSSPSGFTSLSSDDNEDDDVGDTPAQTAQL</sequence>
<dbReference type="EMBL" id="PUHQ01000123">
    <property type="protein sequence ID" value="KAG0655349.1"/>
    <property type="molecule type" value="Genomic_DNA"/>
</dbReference>
<feature type="region of interest" description="Disordered" evidence="1">
    <location>
        <begin position="275"/>
        <end position="462"/>
    </location>
</feature>
<feature type="compositionally biased region" description="Low complexity" evidence="1">
    <location>
        <begin position="391"/>
        <end position="404"/>
    </location>
</feature>
<keyword evidence="2" id="KW-0472">Membrane</keyword>
<feature type="compositionally biased region" description="Low complexity" evidence="1">
    <location>
        <begin position="228"/>
        <end position="242"/>
    </location>
</feature>
<evidence type="ECO:0000313" key="4">
    <source>
        <dbReference type="Proteomes" id="UP000777482"/>
    </source>
</evidence>
<evidence type="ECO:0000313" key="3">
    <source>
        <dbReference type="EMBL" id="KAG0655349.1"/>
    </source>
</evidence>
<evidence type="ECO:0000256" key="2">
    <source>
        <dbReference type="SAM" id="Phobius"/>
    </source>
</evidence>
<proteinExistence type="predicted"/>
<dbReference type="Proteomes" id="UP000777482">
    <property type="component" value="Unassembled WGS sequence"/>
</dbReference>
<comment type="caution">
    <text evidence="3">The sequence shown here is derived from an EMBL/GenBank/DDBJ whole genome shotgun (WGS) entry which is preliminary data.</text>
</comment>
<feature type="compositionally biased region" description="Polar residues" evidence="1">
    <location>
        <begin position="124"/>
        <end position="133"/>
    </location>
</feature>